<comment type="caution">
    <text evidence="2">The sequence shown here is derived from an EMBL/GenBank/DDBJ whole genome shotgun (WGS) entry which is preliminary data.</text>
</comment>
<organism evidence="2 3">
    <name type="scientific">Sphaerisporangium aureirubrum</name>
    <dbReference type="NCBI Taxonomy" id="1544736"/>
    <lineage>
        <taxon>Bacteria</taxon>
        <taxon>Bacillati</taxon>
        <taxon>Actinomycetota</taxon>
        <taxon>Actinomycetes</taxon>
        <taxon>Streptosporangiales</taxon>
        <taxon>Streptosporangiaceae</taxon>
        <taxon>Sphaerisporangium</taxon>
    </lineage>
</organism>
<evidence type="ECO:0000313" key="2">
    <source>
        <dbReference type="EMBL" id="MFC6080143.1"/>
    </source>
</evidence>
<dbReference type="RefSeq" id="WP_380746918.1">
    <property type="nucleotide sequence ID" value="NZ_JBHSRF010000003.1"/>
</dbReference>
<dbReference type="EMBL" id="JBHSRF010000003">
    <property type="protein sequence ID" value="MFC6080143.1"/>
    <property type="molecule type" value="Genomic_DNA"/>
</dbReference>
<protein>
    <submittedName>
        <fullName evidence="2">Uncharacterized protein</fullName>
    </submittedName>
</protein>
<accession>A0ABW1N9Y9</accession>
<keyword evidence="1" id="KW-0472">Membrane</keyword>
<evidence type="ECO:0000256" key="1">
    <source>
        <dbReference type="SAM" id="Phobius"/>
    </source>
</evidence>
<keyword evidence="3" id="KW-1185">Reference proteome</keyword>
<keyword evidence="1" id="KW-1133">Transmembrane helix</keyword>
<name>A0ABW1N9Y9_9ACTN</name>
<keyword evidence="1" id="KW-0812">Transmembrane</keyword>
<evidence type="ECO:0000313" key="3">
    <source>
        <dbReference type="Proteomes" id="UP001596137"/>
    </source>
</evidence>
<sequence length="66" mass="7441">MIVFNATWQRIALGALLIFPVILVILLMSPALLILPFGENGREFILDVMDKMTTWLKILAGKQIKT</sequence>
<reference evidence="3" key="1">
    <citation type="journal article" date="2019" name="Int. J. Syst. Evol. Microbiol.">
        <title>The Global Catalogue of Microorganisms (GCM) 10K type strain sequencing project: providing services to taxonomists for standard genome sequencing and annotation.</title>
        <authorList>
            <consortium name="The Broad Institute Genomics Platform"/>
            <consortium name="The Broad Institute Genome Sequencing Center for Infectious Disease"/>
            <person name="Wu L."/>
            <person name="Ma J."/>
        </authorList>
    </citation>
    <scope>NUCLEOTIDE SEQUENCE [LARGE SCALE GENOMIC DNA]</scope>
    <source>
        <strain evidence="3">JCM 30346</strain>
    </source>
</reference>
<dbReference type="Proteomes" id="UP001596137">
    <property type="component" value="Unassembled WGS sequence"/>
</dbReference>
<proteinExistence type="predicted"/>
<gene>
    <name evidence="2" type="ORF">ACFP1K_03160</name>
</gene>
<feature type="transmembrane region" description="Helical" evidence="1">
    <location>
        <begin position="12"/>
        <end position="35"/>
    </location>
</feature>